<dbReference type="RefSeq" id="WP_098974215.1">
    <property type="nucleotide sequence ID" value="NZ_CP077115.1"/>
</dbReference>
<reference evidence="3 4" key="1">
    <citation type="submission" date="2017-06" db="EMBL/GenBank/DDBJ databases">
        <title>Draft genome sequence of Fusobacterium nucleatum subsp. polymorphum KCOM 1271 (=ChDC F305).</title>
        <authorList>
            <person name="Kook J.-K."/>
            <person name="Park S.-N."/>
            <person name="Lim Y.K."/>
            <person name="Roh H."/>
        </authorList>
    </citation>
    <scope>NUCLEOTIDE SEQUENCE [LARGE SCALE GENOMIC DNA]</scope>
    <source>
        <strain evidence="4">KCOM 1271 (ChDC F305)</strain>
    </source>
</reference>
<evidence type="ECO:0000256" key="2">
    <source>
        <dbReference type="SAM" id="MobiDB-lite"/>
    </source>
</evidence>
<feature type="coiled-coil region" evidence="1">
    <location>
        <begin position="1"/>
        <end position="28"/>
    </location>
</feature>
<feature type="compositionally biased region" description="Basic residues" evidence="2">
    <location>
        <begin position="40"/>
        <end position="50"/>
    </location>
</feature>
<evidence type="ECO:0000313" key="4">
    <source>
        <dbReference type="Proteomes" id="UP000224182"/>
    </source>
</evidence>
<dbReference type="AlphaFoldDB" id="A0A2C6BLQ2"/>
<feature type="region of interest" description="Disordered" evidence="2">
    <location>
        <begin position="36"/>
        <end position="61"/>
    </location>
</feature>
<proteinExistence type="predicted"/>
<keyword evidence="1" id="KW-0175">Coiled coil</keyword>
<dbReference type="Proteomes" id="UP000224182">
    <property type="component" value="Unassembled WGS sequence"/>
</dbReference>
<organism evidence="3 4">
    <name type="scientific">Fusobacterium nucleatum subsp. polymorphum</name>
    <name type="common">Fusobacterium polymorphum</name>
    <dbReference type="NCBI Taxonomy" id="76857"/>
    <lineage>
        <taxon>Bacteria</taxon>
        <taxon>Fusobacteriati</taxon>
        <taxon>Fusobacteriota</taxon>
        <taxon>Fusobacteriia</taxon>
        <taxon>Fusobacteriales</taxon>
        <taxon>Fusobacteriaceae</taxon>
        <taxon>Fusobacterium</taxon>
    </lineage>
</organism>
<comment type="caution">
    <text evidence="3">The sequence shown here is derived from an EMBL/GenBank/DDBJ whole genome shotgun (WGS) entry which is preliminary data.</text>
</comment>
<gene>
    <name evidence="3" type="ORF">CBG54_05605</name>
</gene>
<dbReference type="EMBL" id="NIRN01000001">
    <property type="protein sequence ID" value="PHI06538.1"/>
    <property type="molecule type" value="Genomic_DNA"/>
</dbReference>
<evidence type="ECO:0000313" key="3">
    <source>
        <dbReference type="EMBL" id="PHI06538.1"/>
    </source>
</evidence>
<evidence type="ECO:0000256" key="1">
    <source>
        <dbReference type="SAM" id="Coils"/>
    </source>
</evidence>
<protein>
    <submittedName>
        <fullName evidence="3">Uncharacterized protein</fullName>
    </submittedName>
</protein>
<accession>A0A2C6BLQ2</accession>
<name>A0A2C6BLQ2_FUSNP</name>
<sequence>MKTNAEILDDLKKELENNKNEVKEVELNKDIPKNEIKNNNFKKKKKKNRFKNTNNETKDKKETDDVLRIKKEVEENFYLSTDFLSFKEDFLKNEKKRDFLTNALTIYRSKGFTDIDNDKYLELKMKNPSLVAFVMEASFDEIQTGITGHVYFIKPLYQDEYREFKANYGDEQQFPNEFLDFTLKKCVLYPEITDEEIKRLPAGRAIAMCHTIKVMSDLTKKFQIIEV</sequence>